<dbReference type="EMBL" id="JABCKI010006048">
    <property type="protein sequence ID" value="KAG5635645.1"/>
    <property type="molecule type" value="Genomic_DNA"/>
</dbReference>
<dbReference type="Gene3D" id="2.80.10.50">
    <property type="match status" value="1"/>
</dbReference>
<evidence type="ECO:0000313" key="1">
    <source>
        <dbReference type="EMBL" id="KAG5635645.1"/>
    </source>
</evidence>
<dbReference type="Proteomes" id="UP000717328">
    <property type="component" value="Unassembled WGS sequence"/>
</dbReference>
<organism evidence="1 2">
    <name type="scientific">Sphagnurus paluster</name>
    <dbReference type="NCBI Taxonomy" id="117069"/>
    <lineage>
        <taxon>Eukaryota</taxon>
        <taxon>Fungi</taxon>
        <taxon>Dikarya</taxon>
        <taxon>Basidiomycota</taxon>
        <taxon>Agaricomycotina</taxon>
        <taxon>Agaricomycetes</taxon>
        <taxon>Agaricomycetidae</taxon>
        <taxon>Agaricales</taxon>
        <taxon>Tricholomatineae</taxon>
        <taxon>Lyophyllaceae</taxon>
        <taxon>Sphagnurus</taxon>
    </lineage>
</organism>
<sequence>MSILRPGKYYIVNKHSGTKVGLSPEDPGKTRYAILSAPKNIHGPQLRAVTWNVEHVGGHLYKLVVEGRVAASENGKVFGRDGGDQHWTITEREGMGGYTIEETHQLGVGWVLEDGEKQVLSRHLIVGPRFPPFFPPTEIWEFERIEN</sequence>
<dbReference type="InterPro" id="IPR031755">
    <property type="entry name" value="Inhibitor_I66"/>
</dbReference>
<evidence type="ECO:0000313" key="2">
    <source>
        <dbReference type="Proteomes" id="UP000717328"/>
    </source>
</evidence>
<reference evidence="1" key="1">
    <citation type="submission" date="2021-02" db="EMBL/GenBank/DDBJ databases">
        <authorList>
            <person name="Nieuwenhuis M."/>
            <person name="Van De Peppel L.J.J."/>
        </authorList>
    </citation>
    <scope>NUCLEOTIDE SEQUENCE</scope>
    <source>
        <strain evidence="1">D49</strain>
    </source>
</reference>
<name>A0A9P7FQY0_9AGAR</name>
<dbReference type="Pfam" id="PF16850">
    <property type="entry name" value="Inhibitor_I66"/>
    <property type="match status" value="1"/>
</dbReference>
<protein>
    <submittedName>
        <fullName evidence="1">Uncharacterized protein</fullName>
    </submittedName>
</protein>
<dbReference type="AlphaFoldDB" id="A0A9P7FQY0"/>
<proteinExistence type="predicted"/>
<dbReference type="OrthoDB" id="3439489at2759"/>
<gene>
    <name evidence="1" type="ORF">H0H81_010532</name>
</gene>
<reference evidence="1" key="2">
    <citation type="submission" date="2021-10" db="EMBL/GenBank/DDBJ databases">
        <title>Phylogenomics reveals ancestral predisposition of the termite-cultivated fungus Termitomyces towards a domesticated lifestyle.</title>
        <authorList>
            <person name="Auxier B."/>
            <person name="Grum-Grzhimaylo A."/>
            <person name="Cardenas M.E."/>
            <person name="Lodge J.D."/>
            <person name="Laessoe T."/>
            <person name="Pedersen O."/>
            <person name="Smith M.E."/>
            <person name="Kuyper T.W."/>
            <person name="Franco-Molano E.A."/>
            <person name="Baroni T.J."/>
            <person name="Aanen D.K."/>
        </authorList>
    </citation>
    <scope>NUCLEOTIDE SEQUENCE</scope>
    <source>
        <strain evidence="1">D49</strain>
    </source>
</reference>
<accession>A0A9P7FQY0</accession>
<dbReference type="GO" id="GO:0004867">
    <property type="term" value="F:serine-type endopeptidase inhibitor activity"/>
    <property type="evidence" value="ECO:0007669"/>
    <property type="project" value="InterPro"/>
</dbReference>
<comment type="caution">
    <text evidence="1">The sequence shown here is derived from an EMBL/GenBank/DDBJ whole genome shotgun (WGS) entry which is preliminary data.</text>
</comment>
<keyword evidence="2" id="KW-1185">Reference proteome</keyword>